<evidence type="ECO:0000313" key="16">
    <source>
        <dbReference type="Proteomes" id="UP001189429"/>
    </source>
</evidence>
<evidence type="ECO:0000256" key="11">
    <source>
        <dbReference type="SAM" id="MobiDB-lite"/>
    </source>
</evidence>
<evidence type="ECO:0000256" key="1">
    <source>
        <dbReference type="ARBA" id="ARBA00004141"/>
    </source>
</evidence>
<reference evidence="15" key="1">
    <citation type="submission" date="2023-10" db="EMBL/GenBank/DDBJ databases">
        <authorList>
            <person name="Chen Y."/>
            <person name="Shah S."/>
            <person name="Dougan E. K."/>
            <person name="Thang M."/>
            <person name="Chan C."/>
        </authorList>
    </citation>
    <scope>NUCLEOTIDE SEQUENCE [LARGE SCALE GENOMIC DNA]</scope>
</reference>
<keyword evidence="10" id="KW-0407">Ion channel</keyword>
<evidence type="ECO:0000256" key="9">
    <source>
        <dbReference type="ARBA" id="ARBA00023136"/>
    </source>
</evidence>
<keyword evidence="3" id="KW-0633">Potassium transport</keyword>
<keyword evidence="16" id="KW-1185">Reference proteome</keyword>
<keyword evidence="9 12" id="KW-0472">Membrane</keyword>
<gene>
    <name evidence="15" type="ORF">PCOR1329_LOCUS19977</name>
</gene>
<keyword evidence="5" id="KW-0631">Potassium channel</keyword>
<comment type="caution">
    <text evidence="15">The sequence shown here is derived from an EMBL/GenBank/DDBJ whole genome shotgun (WGS) entry which is preliminary data.</text>
</comment>
<feature type="transmembrane region" description="Helical" evidence="12">
    <location>
        <begin position="187"/>
        <end position="207"/>
    </location>
</feature>
<feature type="region of interest" description="Disordered" evidence="11">
    <location>
        <begin position="694"/>
        <end position="721"/>
    </location>
</feature>
<name>A0ABN9REA1_9DINO</name>
<dbReference type="PANTHER" id="PTHR10027:SF10">
    <property type="entry name" value="SLOWPOKE 2, ISOFORM D"/>
    <property type="match status" value="1"/>
</dbReference>
<keyword evidence="6" id="KW-0630">Potassium</keyword>
<feature type="domain" description="Potassium channel" evidence="14">
    <location>
        <begin position="316"/>
        <end position="401"/>
    </location>
</feature>
<comment type="subcellular location">
    <subcellularLocation>
        <location evidence="1">Membrane</location>
        <topology evidence="1">Multi-pass membrane protein</topology>
    </subcellularLocation>
</comment>
<proteinExistence type="predicted"/>
<dbReference type="Pfam" id="PF07885">
    <property type="entry name" value="Ion_trans_2"/>
    <property type="match status" value="1"/>
</dbReference>
<feature type="transmembrane region" description="Helical" evidence="12">
    <location>
        <begin position="130"/>
        <end position="151"/>
    </location>
</feature>
<dbReference type="Pfam" id="PF03493">
    <property type="entry name" value="BK_channel_a"/>
    <property type="match status" value="1"/>
</dbReference>
<protein>
    <recommendedName>
        <fullName evidence="17">Potassium channel domain-containing protein</fullName>
    </recommendedName>
</protein>
<evidence type="ECO:0000256" key="12">
    <source>
        <dbReference type="SAM" id="Phobius"/>
    </source>
</evidence>
<dbReference type="InterPro" id="IPR003929">
    <property type="entry name" value="K_chnl_BK_asu"/>
</dbReference>
<feature type="transmembrane region" description="Helical" evidence="12">
    <location>
        <begin position="219"/>
        <end position="236"/>
    </location>
</feature>
<feature type="domain" description="Calcium-activated potassium channel BK alpha subunit" evidence="13">
    <location>
        <begin position="520"/>
        <end position="607"/>
    </location>
</feature>
<evidence type="ECO:0000256" key="5">
    <source>
        <dbReference type="ARBA" id="ARBA00022826"/>
    </source>
</evidence>
<feature type="non-terminal residue" evidence="15">
    <location>
        <position position="1"/>
    </location>
</feature>
<dbReference type="PANTHER" id="PTHR10027">
    <property type="entry name" value="CALCIUM-ACTIVATED POTASSIUM CHANNEL ALPHA CHAIN"/>
    <property type="match status" value="1"/>
</dbReference>
<dbReference type="Gene3D" id="1.10.287.70">
    <property type="match status" value="1"/>
</dbReference>
<evidence type="ECO:0000256" key="6">
    <source>
        <dbReference type="ARBA" id="ARBA00022958"/>
    </source>
</evidence>
<dbReference type="InterPro" id="IPR013099">
    <property type="entry name" value="K_chnl_dom"/>
</dbReference>
<evidence type="ECO:0000313" key="15">
    <source>
        <dbReference type="EMBL" id="CAK0817338.1"/>
    </source>
</evidence>
<evidence type="ECO:0000259" key="13">
    <source>
        <dbReference type="Pfam" id="PF03493"/>
    </source>
</evidence>
<keyword evidence="8" id="KW-0406">Ion transport</keyword>
<dbReference type="InterPro" id="IPR047871">
    <property type="entry name" value="K_chnl_Slo-like"/>
</dbReference>
<feature type="transmembrane region" description="Helical" evidence="12">
    <location>
        <begin position="368"/>
        <end position="390"/>
    </location>
</feature>
<sequence>SGGPSMPLGPLATRRRACRWVRETAIRRDSRSGKSGGPGARPSAGAGGCIVGVAVCPAMSGRRAAMAVGAGGQDDCCLHDSEVGTACFSVETVAGAMCRKLAEELFVSERRLKEMKGKDEVGAYGWEEVVFDWCLVPLCLLLVVFLIWSCLSRVYDRFVSNSEARQSWVALYTGSSTRTGTPQHPRFVAALEFIQTVLSLLIAMLFIENTLNLRETASMLLFHQCSSVFLTFHFLFRGLQNEFLLRSCFDIEALVDILTIPGLVYKRHSWLSLDYLRTVSALRAYVRLERLLNLHLSLGPVSHGLLHMFLELMSLVMCFACSIFTLEVLGEVPGMHGASLTTGMGEITVFRMIYWSMETLTTVGYGEYVPTTFLSRLLTMICMMGGLVFFAQQIGKMQDIVASVKSGFRVFMPGTSKHVVLMGGCVRQFDSNLLGGFLNEIYHPKNEKSWPDIAVMGAEQSDLNQFRAAVEDGSKSTGDKLTTLCTVSFKRHFPGVPYRVALLEGKSLERAYGAGIQGNRVFSINMFRGALLCECARCPGWSTMVEHFLTTSSPVLERIPKDSWQYKYLQGRSMGIHGFLAADDFCGRPANEFVKEAYRRGGACIMARARPYSEGGRHMELMPSSSADELVTKETIYWAMCSNSELQLQGIRKKADPRDWKTDWEEVFKRQRKDAFIAKHGSAEFRRELEGKYKSQGSRHAMGPNQSTTVGSHDDGRSPIRSHSVNQQDVLVRFGATMDDRRMEIIEKQKDKGLNFVLLLDFSETWAEVMVFLKTCRQPHLPAKMPVIVLSKTPLSEKDVELIDFVMEHDDIAIFEGNPEVEKDFDLISCGALDCCSIICVGNECQNDGCFADADVLLAYGLLHQLHLVDKTILLEFQDPEHMCLLPNDYSVGQRDSDPTMAATEDITDADCTYTFDPHFVSGEVFLPRFMGTLMGGVVRSKGTVELMQRLCMPSLPHIEQTGNPVAVWQIRVPRALRGQSYGRLFGDLMGEDRPARRGARAPPESAGRTPGRLVRAVP</sequence>
<evidence type="ECO:0000256" key="4">
    <source>
        <dbReference type="ARBA" id="ARBA00022692"/>
    </source>
</evidence>
<evidence type="ECO:0008006" key="17">
    <source>
        <dbReference type="Google" id="ProtNLM"/>
    </source>
</evidence>
<keyword evidence="2" id="KW-0813">Transport</keyword>
<organism evidence="15 16">
    <name type="scientific">Prorocentrum cordatum</name>
    <dbReference type="NCBI Taxonomy" id="2364126"/>
    <lineage>
        <taxon>Eukaryota</taxon>
        <taxon>Sar</taxon>
        <taxon>Alveolata</taxon>
        <taxon>Dinophyceae</taxon>
        <taxon>Prorocentrales</taxon>
        <taxon>Prorocentraceae</taxon>
        <taxon>Prorocentrum</taxon>
    </lineage>
</organism>
<dbReference type="SUPFAM" id="SSF81324">
    <property type="entry name" value="Voltage-gated potassium channels"/>
    <property type="match status" value="1"/>
</dbReference>
<feature type="region of interest" description="Disordered" evidence="11">
    <location>
        <begin position="988"/>
        <end position="1019"/>
    </location>
</feature>
<feature type="transmembrane region" description="Helical" evidence="12">
    <location>
        <begin position="305"/>
        <end position="326"/>
    </location>
</feature>
<evidence type="ECO:0000256" key="2">
    <source>
        <dbReference type="ARBA" id="ARBA00022448"/>
    </source>
</evidence>
<evidence type="ECO:0000256" key="7">
    <source>
        <dbReference type="ARBA" id="ARBA00022989"/>
    </source>
</evidence>
<evidence type="ECO:0000256" key="10">
    <source>
        <dbReference type="ARBA" id="ARBA00023303"/>
    </source>
</evidence>
<dbReference type="Proteomes" id="UP001189429">
    <property type="component" value="Unassembled WGS sequence"/>
</dbReference>
<evidence type="ECO:0000259" key="14">
    <source>
        <dbReference type="Pfam" id="PF07885"/>
    </source>
</evidence>
<dbReference type="EMBL" id="CAUYUJ010006435">
    <property type="protein sequence ID" value="CAK0817338.1"/>
    <property type="molecule type" value="Genomic_DNA"/>
</dbReference>
<keyword evidence="4 12" id="KW-0812">Transmembrane</keyword>
<accession>A0ABN9REA1</accession>
<keyword evidence="7 12" id="KW-1133">Transmembrane helix</keyword>
<feature type="transmembrane region" description="Helical" evidence="12">
    <location>
        <begin position="243"/>
        <end position="265"/>
    </location>
</feature>
<evidence type="ECO:0000256" key="3">
    <source>
        <dbReference type="ARBA" id="ARBA00022538"/>
    </source>
</evidence>
<evidence type="ECO:0000256" key="8">
    <source>
        <dbReference type="ARBA" id="ARBA00023065"/>
    </source>
</evidence>